<feature type="compositionally biased region" description="Basic and acidic residues" evidence="1">
    <location>
        <begin position="1363"/>
        <end position="1374"/>
    </location>
</feature>
<evidence type="ECO:0000313" key="4">
    <source>
        <dbReference type="Proteomes" id="UP001595621"/>
    </source>
</evidence>
<comment type="caution">
    <text evidence="3">The sequence shown here is derived from an EMBL/GenBank/DDBJ whole genome shotgun (WGS) entry which is preliminary data.</text>
</comment>
<accession>A0ABV7GI31</accession>
<keyword evidence="4" id="KW-1185">Reference proteome</keyword>
<sequence>MSQSSAFAKFTRFCGFTLAAALVLFALTVSLIRGLLPQLDEVRQDLVHMLEADYGIHLEVGRLEAQWQAFGPALTVTDLQLPEQDKLPLALDVKQVQVKLDFWESLMTLSPQVEDVLFDGVAVKLDIDRLKSLSSGGGDTNLDWLYRLLLEQLQRFSIAGLSLDLVSAKHDYRPIYLKDLHWLNSGASHQGQGALYLDADASDKELLTLRVDLNGDGNRPDTLKGQAYLAARALDLGEWASRRPNPYNPKATLPLEGVVNFEAWLDLGNRTITSGMMAFAPSYLEWQLNKEVQRLTVLGGEINWVPSARGWQIYTHDLSLQTNGDNWPDPQLSLTRKDDAFYLESQPLLAQRLLPLLPLVPGVTLDELYQWQAMAPHGEIGPLALYWPMGQQAVAKVDIKQLGWKPAQGIPGIESLTATLGWQNEQLYFQLPKQQLITDFDGEFAKPLSFELDELKGQFNSISKTLLLPGLVLDNPDIRLAADTRLEFADKPLLALSADLQIKNAAHADRYYPVEAMGQDLVDYLADALKKGNSPDAKVVWNGELSGFPYKDNSGVFQAGFHLNDAEFKFQPDWPGVTDLSLYALFENLRMDLWLKQGKLLDVDAKGAHVFIPDMGDKVVLGVKADLNTQADKGVAVINQSPLESVSSTLDVVRLSGDVGVKLDLTIPLYDGGEEAILGWVTLKDNPLYISKPGIQLEKVKGVVAFNNDRVSAPELQALLYDQPLQLDFTTESRGDEYALDLNLAGQWQLDALPQVLDNPLSNNYKGSADWDGKLTMIFDQTGYRLQAKVDSDLNGVELMLPAPFAKPAEDKASLSAELIGDNKETNLSVKLGDKAEFWGSFDAASGSGFAYYDLLLGRLFRPGDQLRRQGGHIQLALDSASMDEWMPVINSFLPEQPAVPATEVNLSGSTQQPVKPSEPVTYRPEVAGESVVIAEQAAPIQTAQTDKAPDTALTESSEPTDVAGNESRPLFPSLQAITGEVTSLSLLGQTLQQVKLDAAPTANAWRIKGESPQFIGHVDLYPDWHNQGLKLVASRLYLSAFEDKPETGEQSEPLGATQLPPIAADVDDFRYDDKPLGHLVLQGTPSAEGYEIQTLSLSSADATLAAKGNWFHRNGQNLTDLSLTLKANKFDALTGRLGIDPGVKDASLDMTANLNWQGAPYNFSVASLNGDVKFDLGKGHLSQISDKGARIFSLFSLDSLLRKLSLDFSDVFGKGLYFNSFGGTLQIDNGVIKTTDTEMEAVAGNMKVRGYTDLRTESLNYDISFVPQLASSVPTVVLLSTSAWTLGIGAFALTKVLEPVIEVISEIRFRLTGTMADPKLEELERKSKEIEIPESVLPKQQVTEQPTEEGTPQGKQAAQPDTGDKPVEPKTQNETEPVESGGDTTAKLLHFPVKGKVQGVSNANQCAAVPEQPGCKGQSQAARIAA</sequence>
<dbReference type="RefSeq" id="WP_248933903.1">
    <property type="nucleotide sequence ID" value="NZ_JAKILF010000001.1"/>
</dbReference>
<feature type="region of interest" description="Disordered" evidence="1">
    <location>
        <begin position="940"/>
        <end position="968"/>
    </location>
</feature>
<gene>
    <name evidence="3" type="ORF">ACFOE0_17585</name>
</gene>
<evidence type="ECO:0000259" key="2">
    <source>
        <dbReference type="Pfam" id="PF13116"/>
    </source>
</evidence>
<evidence type="ECO:0000313" key="3">
    <source>
        <dbReference type="EMBL" id="MFC3139973.1"/>
    </source>
</evidence>
<dbReference type="PANTHER" id="PTHR38690:SF1">
    <property type="entry name" value="PROTEASE"/>
    <property type="match status" value="1"/>
</dbReference>
<feature type="region of interest" description="Disordered" evidence="1">
    <location>
        <begin position="1335"/>
        <end position="1390"/>
    </location>
</feature>
<evidence type="ECO:0000256" key="1">
    <source>
        <dbReference type="SAM" id="MobiDB-lite"/>
    </source>
</evidence>
<feature type="compositionally biased region" description="Polar residues" evidence="1">
    <location>
        <begin position="1339"/>
        <end position="1357"/>
    </location>
</feature>
<reference evidence="4" key="1">
    <citation type="journal article" date="2019" name="Int. J. Syst. Evol. Microbiol.">
        <title>The Global Catalogue of Microorganisms (GCM) 10K type strain sequencing project: providing services to taxonomists for standard genome sequencing and annotation.</title>
        <authorList>
            <consortium name="The Broad Institute Genomics Platform"/>
            <consortium name="The Broad Institute Genome Sequencing Center for Infectious Disease"/>
            <person name="Wu L."/>
            <person name="Ma J."/>
        </authorList>
    </citation>
    <scope>NUCLEOTIDE SEQUENCE [LARGE SCALE GENOMIC DNA]</scope>
    <source>
        <strain evidence="4">KCTC 52277</strain>
    </source>
</reference>
<dbReference type="Proteomes" id="UP001595621">
    <property type="component" value="Unassembled WGS sequence"/>
</dbReference>
<protein>
    <submittedName>
        <fullName evidence="3">YhdP family protein</fullName>
    </submittedName>
</protein>
<proteinExistence type="predicted"/>
<dbReference type="InterPro" id="IPR025263">
    <property type="entry name" value="YhdP_central"/>
</dbReference>
<name>A0ABV7GI31_9GAMM</name>
<dbReference type="InterPro" id="IPR011836">
    <property type="entry name" value="YhdP"/>
</dbReference>
<dbReference type="NCBIfam" id="TIGR02099">
    <property type="entry name" value="YhdP family protein"/>
    <property type="match status" value="1"/>
</dbReference>
<dbReference type="Pfam" id="PF13116">
    <property type="entry name" value="YhdP"/>
    <property type="match status" value="1"/>
</dbReference>
<dbReference type="PANTHER" id="PTHR38690">
    <property type="entry name" value="PROTEASE-RELATED"/>
    <property type="match status" value="1"/>
</dbReference>
<feature type="domain" description="YhdP central" evidence="2">
    <location>
        <begin position="7"/>
        <end position="1320"/>
    </location>
</feature>
<organism evidence="3 4">
    <name type="scientific">Shewanella submarina</name>
    <dbReference type="NCBI Taxonomy" id="2016376"/>
    <lineage>
        <taxon>Bacteria</taxon>
        <taxon>Pseudomonadati</taxon>
        <taxon>Pseudomonadota</taxon>
        <taxon>Gammaproteobacteria</taxon>
        <taxon>Alteromonadales</taxon>
        <taxon>Shewanellaceae</taxon>
        <taxon>Shewanella</taxon>
    </lineage>
</organism>
<dbReference type="EMBL" id="JBHRTD010000018">
    <property type="protein sequence ID" value="MFC3139973.1"/>
    <property type="molecule type" value="Genomic_DNA"/>
</dbReference>